<evidence type="ECO:0000256" key="10">
    <source>
        <dbReference type="ARBA" id="ARBA00023063"/>
    </source>
</evidence>
<organism evidence="12 13">
    <name type="scientific">Yoonia phaeophyticola</name>
    <dbReference type="NCBI Taxonomy" id="3137369"/>
    <lineage>
        <taxon>Bacteria</taxon>
        <taxon>Pseudomonadati</taxon>
        <taxon>Pseudomonadota</taxon>
        <taxon>Alphaproteobacteria</taxon>
        <taxon>Rhodobacterales</taxon>
        <taxon>Paracoccaceae</taxon>
        <taxon>Yoonia</taxon>
    </lineage>
</organism>
<dbReference type="SUPFAM" id="SSF53706">
    <property type="entry name" value="Formate dehydrogenase/DMSO reductase, domains 1-3"/>
    <property type="match status" value="1"/>
</dbReference>
<evidence type="ECO:0000259" key="11">
    <source>
        <dbReference type="PROSITE" id="PS51669"/>
    </source>
</evidence>
<dbReference type="PANTHER" id="PTHR43105">
    <property type="entry name" value="RESPIRATORY NITRATE REDUCTASE"/>
    <property type="match status" value="1"/>
</dbReference>
<dbReference type="InterPro" id="IPR006963">
    <property type="entry name" value="Mopterin_OxRdtase_4Fe-4S_dom"/>
</dbReference>
<protein>
    <submittedName>
        <fullName evidence="12">Molybdopterin-dependent oxidoreductase</fullName>
    </submittedName>
</protein>
<evidence type="ECO:0000256" key="4">
    <source>
        <dbReference type="ARBA" id="ARBA00022485"/>
    </source>
</evidence>
<dbReference type="PANTHER" id="PTHR43105:SF9">
    <property type="entry name" value="NADPH-FE(3+) OXIDOREDUCTASE SUBUNIT ALPHA"/>
    <property type="match status" value="1"/>
</dbReference>
<evidence type="ECO:0000313" key="12">
    <source>
        <dbReference type="EMBL" id="WZC50588.1"/>
    </source>
</evidence>
<proteinExistence type="inferred from homology"/>
<dbReference type="Gene3D" id="3.40.50.740">
    <property type="match status" value="1"/>
</dbReference>
<sequence length="855" mass="90228">MKTVCTTCPYCGVGCGVIASSDGTIKGDPDHPANFGRLCSKGSALGETIGLEGRLLAPKVLGHDASWDNALDLVATKFSKAIRDYGPDSVAFYGSGQLLTEDYYVANKLMKGYFGSANIDTNSRLCMASSVAGHKRAFGTDTVPGTYEDLEQADLIVLVGSNLAWCHPVLFQRIAAAKAARPNMRVINIDPRITATSDLADLHLQVRADSDVALFNGLLAHLADAGKCDDDYVTRHVNGYTQALDAARQSNASDTGLSDAELQQFYAMWAATEKVVTVYSQGVNQSTSGTDKVNAIINCHLATGRIGKPGMGPFSATGQPNAMGGREVGGLANMLAAHLDIENPDHRDALQAAWNSPTMCTTAGLKAVDLFQACANGQIKALWVMSTNPAVSLPDADGVAEAIRNVPFTVVSDIMARTDTGDLADVLLPAAGWGEKNGTVTNSERRVSRQRAFLPAPGQARPDWQIISGVAQRMGFDGFDYESPEEIFKEYAALTALSQKFAKDLDLTDLADADYDGLGPVQWPVGGTDRFFANGGFFHADGKAKMLPLAAPALETGKFRLNTGRIRDQWHTMTRTGKSAKLGAHLAEPYVEMHPADAATLGVSAAELVRLDQKGIFRVLISENIAAGTLFAPLHWTRQTSSAGTVNSAVNVGTDPFSGQPALKSADVSAEKFGAGWYGFAVSAVPMTPSRPYHAIAKTQTGWQAECAGVKTPTDWELEARNITGMQSGPAATLYDISTGQTRVAIIDDNKIAALFFASPDPVVVARQHAANLIGQEVSSLSALAGRAAADQPDPGPTVCACFQVGANTLRDAIIAGANSVDTLGAKTCAGTNCGSCKPELAAMISQFKLPVAAE</sequence>
<evidence type="ECO:0000256" key="1">
    <source>
        <dbReference type="ARBA" id="ARBA00001942"/>
    </source>
</evidence>
<evidence type="ECO:0000256" key="2">
    <source>
        <dbReference type="ARBA" id="ARBA00001966"/>
    </source>
</evidence>
<dbReference type="PROSITE" id="PS00551">
    <property type="entry name" value="MOLYBDOPTERIN_PROK_1"/>
    <property type="match status" value="1"/>
</dbReference>
<comment type="similarity">
    <text evidence="3">Belongs to the prokaryotic molybdopterin-containing oxidoreductase family. NasA/NapA/NarB subfamily.</text>
</comment>
<keyword evidence="8" id="KW-0408">Iron</keyword>
<dbReference type="InterPro" id="IPR027467">
    <property type="entry name" value="MopterinOxRdtase_cofactor_BS"/>
</dbReference>
<keyword evidence="10" id="KW-0534">Nitrate assimilation</keyword>
<dbReference type="InterPro" id="IPR050123">
    <property type="entry name" value="Prok_molybdopt-oxidoreductase"/>
</dbReference>
<dbReference type="EMBL" id="CP150951">
    <property type="protein sequence ID" value="WZC50588.1"/>
    <property type="molecule type" value="Genomic_DNA"/>
</dbReference>
<keyword evidence="7" id="KW-0560">Oxidoreductase</keyword>
<keyword evidence="9" id="KW-0411">Iron-sulfur</keyword>
<keyword evidence="5" id="KW-0500">Molybdenum</keyword>
<dbReference type="CDD" id="cd02754">
    <property type="entry name" value="MopB_Nitrate-R-NapA-like"/>
    <property type="match status" value="1"/>
</dbReference>
<feature type="domain" description="4Fe-4S Mo/W bis-MGD-type" evidence="11">
    <location>
        <begin position="1"/>
        <end position="53"/>
    </location>
</feature>
<dbReference type="PROSITE" id="PS51669">
    <property type="entry name" value="4FE4S_MOW_BIS_MGD"/>
    <property type="match status" value="1"/>
</dbReference>
<keyword evidence="4" id="KW-0004">4Fe-4S</keyword>
<dbReference type="InterPro" id="IPR006656">
    <property type="entry name" value="Mopterin_OxRdtase"/>
</dbReference>
<evidence type="ECO:0000313" key="13">
    <source>
        <dbReference type="Proteomes" id="UP001440612"/>
    </source>
</evidence>
<dbReference type="InterPro" id="IPR007419">
    <property type="entry name" value="BFD-like_2Fe2S-bd_dom"/>
</dbReference>
<name>A0ABZ2V8K1_9RHOB</name>
<dbReference type="Pfam" id="PF04324">
    <property type="entry name" value="Fer2_BFD"/>
    <property type="match status" value="1"/>
</dbReference>
<evidence type="ECO:0000256" key="9">
    <source>
        <dbReference type="ARBA" id="ARBA00023014"/>
    </source>
</evidence>
<dbReference type="InterPro" id="IPR041957">
    <property type="entry name" value="CT_Nitrate-R-NapA-like"/>
</dbReference>
<dbReference type="Pfam" id="PF01568">
    <property type="entry name" value="Molydop_binding"/>
    <property type="match status" value="1"/>
</dbReference>
<dbReference type="InterPro" id="IPR041854">
    <property type="entry name" value="BFD-like_2Fe2S-bd_dom_sf"/>
</dbReference>
<dbReference type="SMART" id="SM00926">
    <property type="entry name" value="Molybdop_Fe4S4"/>
    <property type="match status" value="1"/>
</dbReference>
<dbReference type="Gene3D" id="3.40.228.10">
    <property type="entry name" value="Dimethylsulfoxide Reductase, domain 2"/>
    <property type="match status" value="1"/>
</dbReference>
<gene>
    <name evidence="12" type="ORF">AABB29_08220</name>
</gene>
<keyword evidence="6" id="KW-0479">Metal-binding</keyword>
<dbReference type="InterPro" id="IPR009010">
    <property type="entry name" value="Asp_de-COase-like_dom_sf"/>
</dbReference>
<comment type="cofactor">
    <cofactor evidence="1">
        <name>Mo-bis(molybdopterin guanine dinucleotide)</name>
        <dbReference type="ChEBI" id="CHEBI:60539"/>
    </cofactor>
</comment>
<evidence type="ECO:0000256" key="7">
    <source>
        <dbReference type="ARBA" id="ARBA00023002"/>
    </source>
</evidence>
<comment type="cofactor">
    <cofactor evidence="2">
        <name>[4Fe-4S] cluster</name>
        <dbReference type="ChEBI" id="CHEBI:49883"/>
    </cofactor>
</comment>
<dbReference type="RefSeq" id="WP_341368690.1">
    <property type="nucleotide sequence ID" value="NZ_CP150951.2"/>
</dbReference>
<keyword evidence="13" id="KW-1185">Reference proteome</keyword>
<dbReference type="Gene3D" id="2.20.25.90">
    <property type="entry name" value="ADC-like domains"/>
    <property type="match status" value="1"/>
</dbReference>
<dbReference type="Pfam" id="PF04879">
    <property type="entry name" value="Molybdop_Fe4S4"/>
    <property type="match status" value="1"/>
</dbReference>
<evidence type="ECO:0000256" key="6">
    <source>
        <dbReference type="ARBA" id="ARBA00022723"/>
    </source>
</evidence>
<dbReference type="Proteomes" id="UP001440612">
    <property type="component" value="Chromosome"/>
</dbReference>
<dbReference type="Gene3D" id="1.10.10.1100">
    <property type="entry name" value="BFD-like [2Fe-2S]-binding domain"/>
    <property type="match status" value="1"/>
</dbReference>
<evidence type="ECO:0000256" key="3">
    <source>
        <dbReference type="ARBA" id="ARBA00008747"/>
    </source>
</evidence>
<reference evidence="13" key="1">
    <citation type="submission" date="2024-04" db="EMBL/GenBank/DDBJ databases">
        <title>Phylogenomic analyses of a clade within the roseobacter group suggest taxonomic reassignments of species of the genera Aestuariivita, Citreicella, Loktanella, Nautella, Pelagibaca, Ruegeria, Thalassobius, Thiobacimonas and Tropicibacter, and the proposal o.</title>
        <authorList>
            <person name="Jeon C.O."/>
        </authorList>
    </citation>
    <scope>NUCLEOTIDE SEQUENCE [LARGE SCALE GENOMIC DNA]</scope>
    <source>
        <strain evidence="13">BS5-3</strain>
    </source>
</reference>
<evidence type="ECO:0000256" key="8">
    <source>
        <dbReference type="ARBA" id="ARBA00023004"/>
    </source>
</evidence>
<dbReference type="Pfam" id="PF00384">
    <property type="entry name" value="Molybdopterin"/>
    <property type="match status" value="1"/>
</dbReference>
<dbReference type="InterPro" id="IPR006657">
    <property type="entry name" value="MoPterin_dinucl-bd_dom"/>
</dbReference>
<dbReference type="Gene3D" id="2.40.40.20">
    <property type="match status" value="1"/>
</dbReference>
<dbReference type="SUPFAM" id="SSF50692">
    <property type="entry name" value="ADC-like"/>
    <property type="match status" value="1"/>
</dbReference>
<dbReference type="CDD" id="cd02791">
    <property type="entry name" value="MopB_CT_Nitrate-R-NapA-like"/>
    <property type="match status" value="1"/>
</dbReference>
<evidence type="ECO:0000256" key="5">
    <source>
        <dbReference type="ARBA" id="ARBA00022505"/>
    </source>
</evidence>
<accession>A0ABZ2V8K1</accession>